<dbReference type="eggNOG" id="ENOG5032XXU">
    <property type="taxonomic scope" value="Bacteria"/>
</dbReference>
<organism evidence="2">
    <name type="scientific">Solibacter usitatus (strain Ellin6076)</name>
    <dbReference type="NCBI Taxonomy" id="234267"/>
    <lineage>
        <taxon>Bacteria</taxon>
        <taxon>Pseudomonadati</taxon>
        <taxon>Acidobacteriota</taxon>
        <taxon>Terriglobia</taxon>
        <taxon>Bryobacterales</taxon>
        <taxon>Solibacteraceae</taxon>
        <taxon>Candidatus Solibacter</taxon>
    </lineage>
</organism>
<reference evidence="2" key="1">
    <citation type="submission" date="2006-10" db="EMBL/GenBank/DDBJ databases">
        <title>Complete sequence of Solibacter usitatus Ellin6076.</title>
        <authorList>
            <consortium name="US DOE Joint Genome Institute"/>
            <person name="Copeland A."/>
            <person name="Lucas S."/>
            <person name="Lapidus A."/>
            <person name="Barry K."/>
            <person name="Detter J.C."/>
            <person name="Glavina del Rio T."/>
            <person name="Hammon N."/>
            <person name="Israni S."/>
            <person name="Dalin E."/>
            <person name="Tice H."/>
            <person name="Pitluck S."/>
            <person name="Thompson L.S."/>
            <person name="Brettin T."/>
            <person name="Bruce D."/>
            <person name="Han C."/>
            <person name="Tapia R."/>
            <person name="Gilna P."/>
            <person name="Schmutz J."/>
            <person name="Larimer F."/>
            <person name="Land M."/>
            <person name="Hauser L."/>
            <person name="Kyrpides N."/>
            <person name="Mikhailova N."/>
            <person name="Janssen P.H."/>
            <person name="Kuske C.R."/>
            <person name="Richardson P."/>
        </authorList>
    </citation>
    <scope>NUCLEOTIDE SEQUENCE</scope>
    <source>
        <strain evidence="2">Ellin6076</strain>
    </source>
</reference>
<gene>
    <name evidence="2" type="ordered locus">Acid_2759</name>
</gene>
<accession>Q023U3</accession>
<dbReference type="STRING" id="234267.Acid_2759"/>
<dbReference type="InParanoid" id="Q023U3"/>
<dbReference type="EMBL" id="CP000473">
    <property type="protein sequence ID" value="ABJ83747.1"/>
    <property type="molecule type" value="Genomic_DNA"/>
</dbReference>
<sequence length="153" mass="16717" precursor="true">MRLATILIAAALAGPVTAADAFYLGNWKITSALAAPWADSERKPDETERNSLVGKLVTIQPAGITGPRALTCKGPRYHLRDYGADMIFQGMLDEVRRRDPAKDPVKLAAALGFKGMSWKTLETGCANELELHFVDASTAEFGLNNYVYVMKKD</sequence>
<evidence type="ECO:0000256" key="1">
    <source>
        <dbReference type="SAM" id="SignalP"/>
    </source>
</evidence>
<dbReference type="HOGENOM" id="CLU_1712074_0_0_0"/>
<dbReference type="AlphaFoldDB" id="Q023U3"/>
<dbReference type="KEGG" id="sus:Acid_2759"/>
<evidence type="ECO:0000313" key="2">
    <source>
        <dbReference type="EMBL" id="ABJ83747.1"/>
    </source>
</evidence>
<protein>
    <recommendedName>
        <fullName evidence="3">Lipocalin-like domain-containing protein</fullName>
    </recommendedName>
</protein>
<feature type="chain" id="PRO_5004163205" description="Lipocalin-like domain-containing protein" evidence="1">
    <location>
        <begin position="19"/>
        <end position="153"/>
    </location>
</feature>
<feature type="signal peptide" evidence="1">
    <location>
        <begin position="1"/>
        <end position="18"/>
    </location>
</feature>
<evidence type="ECO:0008006" key="3">
    <source>
        <dbReference type="Google" id="ProtNLM"/>
    </source>
</evidence>
<proteinExistence type="predicted"/>
<dbReference type="OrthoDB" id="8231038at2"/>
<name>Q023U3_SOLUE</name>
<keyword evidence="1" id="KW-0732">Signal</keyword>